<comment type="caution">
    <text evidence="9">The sequence shown here is derived from an EMBL/GenBank/DDBJ whole genome shotgun (WGS) entry which is preliminary data.</text>
</comment>
<dbReference type="NCBIfam" id="TIGR02209">
    <property type="entry name" value="ftsL_broad"/>
    <property type="match status" value="1"/>
</dbReference>
<keyword evidence="6 7" id="KW-0131">Cell cycle</keyword>
<dbReference type="HAMAP" id="MF_00910">
    <property type="entry name" value="FtsL"/>
    <property type="match status" value="1"/>
</dbReference>
<keyword evidence="1 7" id="KW-1003">Cell membrane</keyword>
<protein>
    <recommendedName>
        <fullName evidence="7 8">Cell division protein FtsL</fullName>
    </recommendedName>
</protein>
<dbReference type="EMBL" id="JAACYS010000001">
    <property type="protein sequence ID" value="NCU16188.1"/>
    <property type="molecule type" value="Genomic_DNA"/>
</dbReference>
<gene>
    <name evidence="7 9" type="primary">ftsL</name>
    <name evidence="9" type="ORF">GW534_00165</name>
</gene>
<keyword evidence="3 7" id="KW-0812">Transmembrane</keyword>
<dbReference type="RefSeq" id="WP_161919024.1">
    <property type="nucleotide sequence ID" value="NZ_JAACYS010000001.1"/>
</dbReference>
<evidence type="ECO:0000256" key="2">
    <source>
        <dbReference type="ARBA" id="ARBA00022618"/>
    </source>
</evidence>
<evidence type="ECO:0000256" key="7">
    <source>
        <dbReference type="HAMAP-Rule" id="MF_00910"/>
    </source>
</evidence>
<evidence type="ECO:0000313" key="9">
    <source>
        <dbReference type="EMBL" id="NCU16188.1"/>
    </source>
</evidence>
<feature type="transmembrane region" description="Helical" evidence="7">
    <location>
        <begin position="39"/>
        <end position="56"/>
    </location>
</feature>
<dbReference type="Proteomes" id="UP000743899">
    <property type="component" value="Unassembled WGS sequence"/>
</dbReference>
<reference evidence="9 10" key="1">
    <citation type="submission" date="2020-01" db="EMBL/GenBank/DDBJ databases">
        <title>A novel Bacillus sp. from Pasinler.</title>
        <authorList>
            <person name="Adiguzel A."/>
            <person name="Ay H."/>
            <person name="Baltaci M.O."/>
        </authorList>
    </citation>
    <scope>NUCLEOTIDE SEQUENCE [LARGE SCALE GENOMIC DNA]</scope>
    <source>
        <strain evidence="9 10">P1</strain>
    </source>
</reference>
<evidence type="ECO:0000256" key="1">
    <source>
        <dbReference type="ARBA" id="ARBA00022475"/>
    </source>
</evidence>
<organism evidence="9 10">
    <name type="scientific">Pallidibacillus pasinlerensis</name>
    <dbReference type="NCBI Taxonomy" id="2703818"/>
    <lineage>
        <taxon>Bacteria</taxon>
        <taxon>Bacillati</taxon>
        <taxon>Bacillota</taxon>
        <taxon>Bacilli</taxon>
        <taxon>Bacillales</taxon>
        <taxon>Bacillaceae</taxon>
        <taxon>Pallidibacillus</taxon>
    </lineage>
</organism>
<dbReference type="InterPro" id="IPR007060">
    <property type="entry name" value="FtsL/DivIC"/>
</dbReference>
<name>A0ABW9ZYE5_9BACI</name>
<accession>A0ABW9ZYE5</accession>
<comment type="similarity">
    <text evidence="7">Belongs to the FtsL family.</text>
</comment>
<evidence type="ECO:0000256" key="5">
    <source>
        <dbReference type="ARBA" id="ARBA00023136"/>
    </source>
</evidence>
<comment type="function">
    <text evidence="7">Essential cell division protein.</text>
</comment>
<evidence type="ECO:0000256" key="4">
    <source>
        <dbReference type="ARBA" id="ARBA00022989"/>
    </source>
</evidence>
<proteinExistence type="inferred from homology"/>
<keyword evidence="10" id="KW-1185">Reference proteome</keyword>
<comment type="subcellular location">
    <subcellularLocation>
        <location evidence="7">Cell membrane</location>
        <topology evidence="7">Single-pass type II membrane protein</topology>
    </subcellularLocation>
    <text evidence="7">Localizes to the division septum where it forms a ring structure.</text>
</comment>
<evidence type="ECO:0000313" key="10">
    <source>
        <dbReference type="Proteomes" id="UP000743899"/>
    </source>
</evidence>
<evidence type="ECO:0000256" key="3">
    <source>
        <dbReference type="ARBA" id="ARBA00022692"/>
    </source>
</evidence>
<keyword evidence="4 7" id="KW-1133">Transmembrane helix</keyword>
<dbReference type="GO" id="GO:0051301">
    <property type="term" value="P:cell division"/>
    <property type="evidence" value="ECO:0007669"/>
    <property type="project" value="UniProtKB-KW"/>
</dbReference>
<dbReference type="InterPro" id="IPR011922">
    <property type="entry name" value="Cell_div_FtsL"/>
</dbReference>
<sequence length="121" mass="13968">MINLAKKYIQQEVVQPQTKPEQRPSTNKKRIKITKGEKYIYLLFGIICFCLSYVIITNQSSIYKVNREIEAANVKIDEQLTEIEDLQSQVDVLLEYDRVLKVAKEKGLKLQNNNVKGVPTP</sequence>
<keyword evidence="5 7" id="KW-0472">Membrane</keyword>
<dbReference type="Pfam" id="PF04977">
    <property type="entry name" value="DivIC"/>
    <property type="match status" value="1"/>
</dbReference>
<evidence type="ECO:0000256" key="8">
    <source>
        <dbReference type="NCBIfam" id="TIGR02209"/>
    </source>
</evidence>
<keyword evidence="2 7" id="KW-0132">Cell division</keyword>
<evidence type="ECO:0000256" key="6">
    <source>
        <dbReference type="ARBA" id="ARBA00023306"/>
    </source>
</evidence>